<evidence type="ECO:0000313" key="2">
    <source>
        <dbReference type="Proteomes" id="UP000790709"/>
    </source>
</evidence>
<dbReference type="Proteomes" id="UP000790709">
    <property type="component" value="Unassembled WGS sequence"/>
</dbReference>
<keyword evidence="2" id="KW-1185">Reference proteome</keyword>
<proteinExistence type="predicted"/>
<name>A0ACB8BUG2_9AGAM</name>
<sequence>MYRVRNGRRRRRQSRSRSSSCSWARSRAPRVIPMPRLRPMVPMMSLRRSRSSSLLSPNRPSRQPNPPSLMLPSEVMSLSHTPIISELAPSAAGEFMLMLELRFGPAASSASVSALTPRPLIDPMVPPPPPNPIPPPPILLFLPLSKRITFTIDWVDIHDRPGERQQSARPRNTTDIPAQGYNTVTALRWPRACLMYSITVCSCSGQPASKLRCISITLSALNKHYKDDRNATANVVSLLGIIAHTRPV</sequence>
<evidence type="ECO:0000313" key="1">
    <source>
        <dbReference type="EMBL" id="KAH7928805.1"/>
    </source>
</evidence>
<accession>A0ACB8BUG2</accession>
<dbReference type="EMBL" id="MU266349">
    <property type="protein sequence ID" value="KAH7928805.1"/>
    <property type="molecule type" value="Genomic_DNA"/>
</dbReference>
<gene>
    <name evidence="1" type="ORF">BV22DRAFT_183450</name>
</gene>
<protein>
    <submittedName>
        <fullName evidence="1">Uncharacterized protein</fullName>
    </submittedName>
</protein>
<organism evidence="1 2">
    <name type="scientific">Leucogyrophana mollusca</name>
    <dbReference type="NCBI Taxonomy" id="85980"/>
    <lineage>
        <taxon>Eukaryota</taxon>
        <taxon>Fungi</taxon>
        <taxon>Dikarya</taxon>
        <taxon>Basidiomycota</taxon>
        <taxon>Agaricomycotina</taxon>
        <taxon>Agaricomycetes</taxon>
        <taxon>Agaricomycetidae</taxon>
        <taxon>Boletales</taxon>
        <taxon>Boletales incertae sedis</taxon>
        <taxon>Leucogyrophana</taxon>
    </lineage>
</organism>
<comment type="caution">
    <text evidence="1">The sequence shown here is derived from an EMBL/GenBank/DDBJ whole genome shotgun (WGS) entry which is preliminary data.</text>
</comment>
<reference evidence="1" key="1">
    <citation type="journal article" date="2021" name="New Phytol.">
        <title>Evolutionary innovations through gain and loss of genes in the ectomycorrhizal Boletales.</title>
        <authorList>
            <person name="Wu G."/>
            <person name="Miyauchi S."/>
            <person name="Morin E."/>
            <person name="Kuo A."/>
            <person name="Drula E."/>
            <person name="Varga T."/>
            <person name="Kohler A."/>
            <person name="Feng B."/>
            <person name="Cao Y."/>
            <person name="Lipzen A."/>
            <person name="Daum C."/>
            <person name="Hundley H."/>
            <person name="Pangilinan J."/>
            <person name="Johnson J."/>
            <person name="Barry K."/>
            <person name="LaButti K."/>
            <person name="Ng V."/>
            <person name="Ahrendt S."/>
            <person name="Min B."/>
            <person name="Choi I.G."/>
            <person name="Park H."/>
            <person name="Plett J.M."/>
            <person name="Magnuson J."/>
            <person name="Spatafora J.W."/>
            <person name="Nagy L.G."/>
            <person name="Henrissat B."/>
            <person name="Grigoriev I.V."/>
            <person name="Yang Z.L."/>
            <person name="Xu J."/>
            <person name="Martin F.M."/>
        </authorList>
    </citation>
    <scope>NUCLEOTIDE SEQUENCE</scope>
    <source>
        <strain evidence="1">KUC20120723A-06</strain>
    </source>
</reference>